<protein>
    <submittedName>
        <fullName evidence="6">Alkene reductase</fullName>
    </submittedName>
</protein>
<dbReference type="PANTHER" id="PTHR22893">
    <property type="entry name" value="NADH OXIDOREDUCTASE-RELATED"/>
    <property type="match status" value="1"/>
</dbReference>
<dbReference type="Proteomes" id="UP000462066">
    <property type="component" value="Unassembled WGS sequence"/>
</dbReference>
<evidence type="ECO:0000313" key="6">
    <source>
        <dbReference type="EMBL" id="KAF1685322.1"/>
    </source>
</evidence>
<dbReference type="GO" id="GO:0010181">
    <property type="term" value="F:FMN binding"/>
    <property type="evidence" value="ECO:0007669"/>
    <property type="project" value="InterPro"/>
</dbReference>
<comment type="cofactor">
    <cofactor evidence="1">
        <name>FMN</name>
        <dbReference type="ChEBI" id="CHEBI:58210"/>
    </cofactor>
</comment>
<sequence>MDQCYANYHLYPGAGAHDDDASPREAEAGARKPPSDPTATGPHGRLGPAAPLPKETIVNRLFDPVRLGRHTLQNRLVMAPMTRSRAQFDGTPGEPAAEYYAQRASVGLIVTEGTQPSADGQGYLATPGIYTDAHVAGWRRITDAVHAKGGHVFVQLMHAGRMSHPDNTPHRRPGVAPSAIAPGAGMFTASGMQDIPVPRALATAEVRQTVQDFRHAARRAIEAGADGVEIHGANAYLIQQFFAPSANARTDAYGGSIENRARLAIEVAAAIAGEIGAERTAIRLSPGTTLWGIDEGAEGPGLYRHLVAELDGLGLAYAHVVHNGDESLLADIRKLWKGMLVLNRPGRPRADIGTDVASGLADLEAYGQMVLANPDFVARLKTGAPMNEADRASYFGGTSKGYTDYPSLRKVQAA</sequence>
<name>A0A7V8K636_9GAMM</name>
<dbReference type="SUPFAM" id="SSF51395">
    <property type="entry name" value="FMN-linked oxidoreductases"/>
    <property type="match status" value="1"/>
</dbReference>
<organism evidence="6 7">
    <name type="scientific">Pseudoxanthomonas broegbernensis</name>
    <dbReference type="NCBI Taxonomy" id="83619"/>
    <lineage>
        <taxon>Bacteria</taxon>
        <taxon>Pseudomonadati</taxon>
        <taxon>Pseudomonadota</taxon>
        <taxon>Gammaproteobacteria</taxon>
        <taxon>Lysobacterales</taxon>
        <taxon>Lysobacteraceae</taxon>
        <taxon>Pseudoxanthomonas</taxon>
    </lineage>
</organism>
<feature type="region of interest" description="Disordered" evidence="4">
    <location>
        <begin position="12"/>
        <end position="52"/>
    </location>
</feature>
<dbReference type="AlphaFoldDB" id="A0A7V8K636"/>
<dbReference type="EMBL" id="MWIP01000014">
    <property type="protein sequence ID" value="KAF1685322.1"/>
    <property type="molecule type" value="Genomic_DNA"/>
</dbReference>
<feature type="domain" description="NADH:flavin oxidoreductase/NADH oxidase N-terminal" evidence="5">
    <location>
        <begin position="61"/>
        <end position="386"/>
    </location>
</feature>
<dbReference type="Pfam" id="PF00724">
    <property type="entry name" value="Oxidored_FMN"/>
    <property type="match status" value="1"/>
</dbReference>
<comment type="caution">
    <text evidence="6">The sequence shown here is derived from an EMBL/GenBank/DDBJ whole genome shotgun (WGS) entry which is preliminary data.</text>
</comment>
<dbReference type="GO" id="GO:0016628">
    <property type="term" value="F:oxidoreductase activity, acting on the CH-CH group of donors, NAD or NADP as acceptor"/>
    <property type="evidence" value="ECO:0007669"/>
    <property type="project" value="UniProtKB-ARBA"/>
</dbReference>
<evidence type="ECO:0000259" key="5">
    <source>
        <dbReference type="Pfam" id="PF00724"/>
    </source>
</evidence>
<evidence type="ECO:0000256" key="1">
    <source>
        <dbReference type="ARBA" id="ARBA00001917"/>
    </source>
</evidence>
<dbReference type="GO" id="GO:0005829">
    <property type="term" value="C:cytosol"/>
    <property type="evidence" value="ECO:0007669"/>
    <property type="project" value="UniProtKB-ARBA"/>
</dbReference>
<evidence type="ECO:0000256" key="2">
    <source>
        <dbReference type="ARBA" id="ARBA00005979"/>
    </source>
</evidence>
<evidence type="ECO:0000256" key="4">
    <source>
        <dbReference type="SAM" id="MobiDB-lite"/>
    </source>
</evidence>
<proteinExistence type="inferred from homology"/>
<evidence type="ECO:0000313" key="7">
    <source>
        <dbReference type="Proteomes" id="UP000462066"/>
    </source>
</evidence>
<reference evidence="6 7" key="1">
    <citation type="submission" date="2017-10" db="EMBL/GenBank/DDBJ databases">
        <title>Whole genome sequencing of Pseudoxanthomonas broegbernensis DSM 12573(T).</title>
        <authorList>
            <person name="Kumar S."/>
            <person name="Bansal K."/>
            <person name="Kaur A."/>
            <person name="Patil P."/>
            <person name="Sharma S."/>
            <person name="Patil P.B."/>
        </authorList>
    </citation>
    <scope>NUCLEOTIDE SEQUENCE [LARGE SCALE GENOMIC DNA]</scope>
    <source>
        <strain evidence="6 7">DSM 12573</strain>
    </source>
</reference>
<comment type="similarity">
    <text evidence="2">Belongs to the NADH:flavin oxidoreductase/NADH oxidase family.</text>
</comment>
<dbReference type="PANTHER" id="PTHR22893:SF91">
    <property type="entry name" value="NADPH DEHYDROGENASE 2-RELATED"/>
    <property type="match status" value="1"/>
</dbReference>
<keyword evidence="3" id="KW-0560">Oxidoreductase</keyword>
<gene>
    <name evidence="6" type="ORF">B1992_12360</name>
</gene>
<evidence type="ECO:0000256" key="3">
    <source>
        <dbReference type="ARBA" id="ARBA00023002"/>
    </source>
</evidence>
<dbReference type="InterPro" id="IPR045247">
    <property type="entry name" value="Oye-like"/>
</dbReference>
<dbReference type="InterPro" id="IPR001155">
    <property type="entry name" value="OxRdtase_FMN_N"/>
</dbReference>
<dbReference type="Gene3D" id="3.20.20.70">
    <property type="entry name" value="Aldolase class I"/>
    <property type="match status" value="1"/>
</dbReference>
<dbReference type="InterPro" id="IPR013785">
    <property type="entry name" value="Aldolase_TIM"/>
</dbReference>
<accession>A0A7V8K636</accession>
<keyword evidence="7" id="KW-1185">Reference proteome</keyword>
<dbReference type="FunFam" id="3.20.20.70:FF:000059">
    <property type="entry name" value="N-ethylmaleimide reductase, FMN-linked"/>
    <property type="match status" value="1"/>
</dbReference>
<feature type="compositionally biased region" description="Basic and acidic residues" evidence="4">
    <location>
        <begin position="16"/>
        <end position="34"/>
    </location>
</feature>
<dbReference type="CDD" id="cd02933">
    <property type="entry name" value="OYE_like_FMN"/>
    <property type="match status" value="1"/>
</dbReference>